<dbReference type="SUPFAM" id="SSF143011">
    <property type="entry name" value="RelE-like"/>
    <property type="match status" value="1"/>
</dbReference>
<dbReference type="AlphaFoldDB" id="A0A1G2CG12"/>
<dbReference type="Proteomes" id="UP000176287">
    <property type="component" value="Unassembled WGS sequence"/>
</dbReference>
<dbReference type="STRING" id="1798649.A3B13_01145"/>
<dbReference type="Gene3D" id="3.30.2310.20">
    <property type="entry name" value="RelE-like"/>
    <property type="match status" value="1"/>
</dbReference>
<sequence>MRYFSTSQFERDFKKLSPAVRLVFQKQIELLLNDIRHPSLHAKKYGGAKDVWQARVNQNIRLYFLIRGDVYILLNIRKHSD</sequence>
<organism evidence="1 2">
    <name type="scientific">Candidatus Liptonbacteria bacterium RIFCSPLOWO2_01_FULL_45_15</name>
    <dbReference type="NCBI Taxonomy" id="1798649"/>
    <lineage>
        <taxon>Bacteria</taxon>
        <taxon>Candidatus Liptoniibacteriota</taxon>
    </lineage>
</organism>
<protein>
    <recommendedName>
        <fullName evidence="3">Addiction module toxin RelE</fullName>
    </recommendedName>
</protein>
<dbReference type="InterPro" id="IPR035093">
    <property type="entry name" value="RelE/ParE_toxin_dom_sf"/>
</dbReference>
<gene>
    <name evidence="1" type="ORF">A3B13_01145</name>
</gene>
<dbReference type="EMBL" id="MHKZ01000023">
    <property type="protein sequence ID" value="OGZ00316.1"/>
    <property type="molecule type" value="Genomic_DNA"/>
</dbReference>
<reference evidence="1 2" key="1">
    <citation type="journal article" date="2016" name="Nat. Commun.">
        <title>Thousands of microbial genomes shed light on interconnected biogeochemical processes in an aquifer system.</title>
        <authorList>
            <person name="Anantharaman K."/>
            <person name="Brown C.T."/>
            <person name="Hug L.A."/>
            <person name="Sharon I."/>
            <person name="Castelle C.J."/>
            <person name="Probst A.J."/>
            <person name="Thomas B.C."/>
            <person name="Singh A."/>
            <person name="Wilkins M.J."/>
            <person name="Karaoz U."/>
            <person name="Brodie E.L."/>
            <person name="Williams K.H."/>
            <person name="Hubbard S.S."/>
            <person name="Banfield J.F."/>
        </authorList>
    </citation>
    <scope>NUCLEOTIDE SEQUENCE [LARGE SCALE GENOMIC DNA]</scope>
</reference>
<proteinExistence type="predicted"/>
<evidence type="ECO:0008006" key="3">
    <source>
        <dbReference type="Google" id="ProtNLM"/>
    </source>
</evidence>
<comment type="caution">
    <text evidence="1">The sequence shown here is derived from an EMBL/GenBank/DDBJ whole genome shotgun (WGS) entry which is preliminary data.</text>
</comment>
<evidence type="ECO:0000313" key="1">
    <source>
        <dbReference type="EMBL" id="OGZ00316.1"/>
    </source>
</evidence>
<accession>A0A1G2CG12</accession>
<name>A0A1G2CG12_9BACT</name>
<evidence type="ECO:0000313" key="2">
    <source>
        <dbReference type="Proteomes" id="UP000176287"/>
    </source>
</evidence>